<organism evidence="1">
    <name type="scientific">Cacopsylla melanoneura</name>
    <dbReference type="NCBI Taxonomy" id="428564"/>
    <lineage>
        <taxon>Eukaryota</taxon>
        <taxon>Metazoa</taxon>
        <taxon>Ecdysozoa</taxon>
        <taxon>Arthropoda</taxon>
        <taxon>Hexapoda</taxon>
        <taxon>Insecta</taxon>
        <taxon>Pterygota</taxon>
        <taxon>Neoptera</taxon>
        <taxon>Paraneoptera</taxon>
        <taxon>Hemiptera</taxon>
        <taxon>Sternorrhyncha</taxon>
        <taxon>Psylloidea</taxon>
        <taxon>Psyllidae</taxon>
        <taxon>Psyllinae</taxon>
        <taxon>Cacopsylla</taxon>
    </lineage>
</organism>
<reference evidence="1" key="1">
    <citation type="submission" date="2021-05" db="EMBL/GenBank/DDBJ databases">
        <authorList>
            <person name="Alioto T."/>
            <person name="Alioto T."/>
            <person name="Gomez Garrido J."/>
        </authorList>
    </citation>
    <scope>NUCLEOTIDE SEQUENCE</scope>
</reference>
<proteinExistence type="predicted"/>
<sequence>MGVNTAHNGSEYSTQSGKETLETLIQAHFPGSENIDCSVPSDTVRPGTSYRRPQKDDWKLAKRVVTHNRLDWALGTFEPYKAAGNDGIFPALLQQAKEMIIPILCRLFRASIATGYTPMTWRSGRELFILKPRNKDNAERLNHIGL</sequence>
<protein>
    <submittedName>
        <fullName evidence="1">Uncharacterized protein</fullName>
    </submittedName>
</protein>
<accession>A0A8D9BHB6</accession>
<evidence type="ECO:0000313" key="1">
    <source>
        <dbReference type="EMBL" id="CAG6785135.1"/>
    </source>
</evidence>
<dbReference type="AlphaFoldDB" id="A0A8D9BHB6"/>
<name>A0A8D9BHB6_9HEMI</name>
<dbReference type="EMBL" id="HBUF01641866">
    <property type="protein sequence ID" value="CAG6785135.1"/>
    <property type="molecule type" value="Transcribed_RNA"/>
</dbReference>